<dbReference type="Proteomes" id="UP000829384">
    <property type="component" value="Unassembled WGS sequence"/>
</dbReference>
<dbReference type="EMBL" id="JACSDI010000003">
    <property type="protein sequence ID" value="MCG9963731.1"/>
    <property type="molecule type" value="Genomic_DNA"/>
</dbReference>
<keyword evidence="2" id="KW-1185">Reference proteome</keyword>
<gene>
    <name evidence="1" type="ORF">H9J30_07330</name>
</gene>
<comment type="caution">
    <text evidence="1">The sequence shown here is derived from an EMBL/GenBank/DDBJ whole genome shotgun (WGS) entry which is preliminary data.</text>
</comment>
<name>A0ABS9QTQ4_9GAMM</name>
<protein>
    <recommendedName>
        <fullName evidence="3">Transposase</fullName>
    </recommendedName>
</protein>
<evidence type="ECO:0000313" key="2">
    <source>
        <dbReference type="Proteomes" id="UP000829384"/>
    </source>
</evidence>
<evidence type="ECO:0008006" key="3">
    <source>
        <dbReference type="Google" id="ProtNLM"/>
    </source>
</evidence>
<proteinExistence type="predicted"/>
<organism evidence="1 2">
    <name type="scientific">Shewanella cutis</name>
    <dbReference type="NCBI Taxonomy" id="2766780"/>
    <lineage>
        <taxon>Bacteria</taxon>
        <taxon>Pseudomonadati</taxon>
        <taxon>Pseudomonadota</taxon>
        <taxon>Gammaproteobacteria</taxon>
        <taxon>Alteromonadales</taxon>
        <taxon>Shewanellaceae</taxon>
        <taxon>Shewanella</taxon>
    </lineage>
</organism>
<evidence type="ECO:0000313" key="1">
    <source>
        <dbReference type="EMBL" id="MCG9963731.1"/>
    </source>
</evidence>
<accession>A0ABS9QTQ4</accession>
<sequence length="60" mass="6885">MSGWSGRIFRNVQRAVISDNTVKLLAKLNIYHNIGLRLTTEFGKLFYGSMDSLQQLTDYC</sequence>
<reference evidence="1 2" key="1">
    <citation type="submission" date="2020-08" db="EMBL/GenBank/DDBJ databases">
        <title>Whole genome sequence of Shewanella sp strain PS-2.</title>
        <authorList>
            <person name="Das S.K."/>
        </authorList>
    </citation>
    <scope>NUCLEOTIDE SEQUENCE [LARGE SCALE GENOMIC DNA]</scope>
    <source>
        <strain evidence="1 2">PS-2</strain>
    </source>
</reference>